<feature type="region of interest" description="Disordered" evidence="4">
    <location>
        <begin position="1"/>
        <end position="27"/>
    </location>
</feature>
<feature type="compositionally biased region" description="Polar residues" evidence="4">
    <location>
        <begin position="9"/>
        <end position="25"/>
    </location>
</feature>
<protein>
    <submittedName>
        <fullName evidence="6">MarR family transcriptional regulator</fullName>
    </submittedName>
</protein>
<dbReference type="Proteomes" id="UP000281128">
    <property type="component" value="Unassembled WGS sequence"/>
</dbReference>
<dbReference type="PANTHER" id="PTHR35790">
    <property type="entry name" value="HTH-TYPE TRANSCRIPTIONAL REGULATOR PCHR"/>
    <property type="match status" value="1"/>
</dbReference>
<dbReference type="InterPro" id="IPR036390">
    <property type="entry name" value="WH_DNA-bd_sf"/>
</dbReference>
<evidence type="ECO:0000313" key="6">
    <source>
        <dbReference type="EMBL" id="RKF17131.1"/>
    </source>
</evidence>
<dbReference type="Gene3D" id="1.10.10.10">
    <property type="entry name" value="Winged helix-like DNA-binding domain superfamily/Winged helix DNA-binding domain"/>
    <property type="match status" value="1"/>
</dbReference>
<comment type="caution">
    <text evidence="6">The sequence shown here is derived from an EMBL/GenBank/DDBJ whole genome shotgun (WGS) entry which is preliminary data.</text>
</comment>
<sequence length="187" mass="21355">MAATKRSSRQTASKSKSGTTGQPGNAGNEDRFLELLVPLMSSPGVAKNAYRMSIFANFFNGPIYAVIQKRFRLLRDELNTLFCLAHFEELSPRDICLVMGRPKNSVSRAISRLQERDLIEVRDDPNDARVDILSLKPAGHDLYEETRRMFVDRETQMLSSLTNREKDTLDRLLTKLMNAHESWSDLY</sequence>
<name>A0A3A8B552_9RHOB</name>
<dbReference type="InterPro" id="IPR036388">
    <property type="entry name" value="WH-like_DNA-bd_sf"/>
</dbReference>
<evidence type="ECO:0000256" key="3">
    <source>
        <dbReference type="ARBA" id="ARBA00023163"/>
    </source>
</evidence>
<dbReference type="OrthoDB" id="7840336at2"/>
<evidence type="ECO:0000259" key="5">
    <source>
        <dbReference type="PROSITE" id="PS50995"/>
    </source>
</evidence>
<dbReference type="EMBL" id="RAPE01000001">
    <property type="protein sequence ID" value="RKF17131.1"/>
    <property type="molecule type" value="Genomic_DNA"/>
</dbReference>
<proteinExistence type="predicted"/>
<dbReference type="AlphaFoldDB" id="A0A3A8B552"/>
<evidence type="ECO:0000313" key="7">
    <source>
        <dbReference type="Proteomes" id="UP000281128"/>
    </source>
</evidence>
<dbReference type="PROSITE" id="PS50995">
    <property type="entry name" value="HTH_MARR_2"/>
    <property type="match status" value="1"/>
</dbReference>
<reference evidence="6 7" key="1">
    <citation type="submission" date="2018-09" db="EMBL/GenBank/DDBJ databases">
        <title>Roseovarius spongiae sp. nov., isolated from a marine sponge.</title>
        <authorList>
            <person name="Zhuang L."/>
            <person name="Luo L."/>
        </authorList>
    </citation>
    <scope>NUCLEOTIDE SEQUENCE [LARGE SCALE GENOMIC DNA]</scope>
    <source>
        <strain evidence="6 7">HN-E21</strain>
    </source>
</reference>
<dbReference type="GO" id="GO:0003677">
    <property type="term" value="F:DNA binding"/>
    <property type="evidence" value="ECO:0007669"/>
    <property type="project" value="UniProtKB-KW"/>
</dbReference>
<dbReference type="Pfam" id="PF12802">
    <property type="entry name" value="MarR_2"/>
    <property type="match status" value="1"/>
</dbReference>
<dbReference type="InterPro" id="IPR052067">
    <property type="entry name" value="Metal_resp_HTH_trans_reg"/>
</dbReference>
<evidence type="ECO:0000256" key="4">
    <source>
        <dbReference type="SAM" id="MobiDB-lite"/>
    </source>
</evidence>
<keyword evidence="3" id="KW-0804">Transcription</keyword>
<accession>A0A3A8B552</accession>
<dbReference type="SMART" id="SM00347">
    <property type="entry name" value="HTH_MARR"/>
    <property type="match status" value="1"/>
</dbReference>
<dbReference type="PANTHER" id="PTHR35790:SF4">
    <property type="entry name" value="HTH-TYPE TRANSCRIPTIONAL REGULATOR PCHR"/>
    <property type="match status" value="1"/>
</dbReference>
<feature type="domain" description="HTH marR-type" evidence="5">
    <location>
        <begin position="29"/>
        <end position="178"/>
    </location>
</feature>
<dbReference type="RefSeq" id="WP_121164832.1">
    <property type="nucleotide sequence ID" value="NZ_RAPE01000001.1"/>
</dbReference>
<keyword evidence="2" id="KW-0238">DNA-binding</keyword>
<evidence type="ECO:0000256" key="1">
    <source>
        <dbReference type="ARBA" id="ARBA00023015"/>
    </source>
</evidence>
<dbReference type="SUPFAM" id="SSF46785">
    <property type="entry name" value="Winged helix' DNA-binding domain"/>
    <property type="match status" value="1"/>
</dbReference>
<dbReference type="InterPro" id="IPR000835">
    <property type="entry name" value="HTH_MarR-typ"/>
</dbReference>
<gene>
    <name evidence="6" type="ORF">D6850_06365</name>
</gene>
<dbReference type="GO" id="GO:0003700">
    <property type="term" value="F:DNA-binding transcription factor activity"/>
    <property type="evidence" value="ECO:0007669"/>
    <property type="project" value="InterPro"/>
</dbReference>
<evidence type="ECO:0000256" key="2">
    <source>
        <dbReference type="ARBA" id="ARBA00023125"/>
    </source>
</evidence>
<organism evidence="6 7">
    <name type="scientific">Roseovarius spongiae</name>
    <dbReference type="NCBI Taxonomy" id="2320272"/>
    <lineage>
        <taxon>Bacteria</taxon>
        <taxon>Pseudomonadati</taxon>
        <taxon>Pseudomonadota</taxon>
        <taxon>Alphaproteobacteria</taxon>
        <taxon>Rhodobacterales</taxon>
        <taxon>Roseobacteraceae</taxon>
        <taxon>Roseovarius</taxon>
    </lineage>
</organism>
<keyword evidence="7" id="KW-1185">Reference proteome</keyword>
<keyword evidence="1" id="KW-0805">Transcription regulation</keyword>
<dbReference type="PRINTS" id="PR00598">
    <property type="entry name" value="HTHMARR"/>
</dbReference>